<dbReference type="Proteomes" id="UP000240708">
    <property type="component" value="Unassembled WGS sequence"/>
</dbReference>
<dbReference type="OrthoDB" id="710871at2"/>
<keyword evidence="2" id="KW-1185">Reference proteome</keyword>
<comment type="caution">
    <text evidence="1">The sequence shown here is derived from an EMBL/GenBank/DDBJ whole genome shotgun (WGS) entry which is preliminary data.</text>
</comment>
<dbReference type="EMBL" id="PYGF01000002">
    <property type="protein sequence ID" value="PSL06537.1"/>
    <property type="molecule type" value="Genomic_DNA"/>
</dbReference>
<gene>
    <name evidence="1" type="ORF">CLV48_102354</name>
</gene>
<accession>A0A2P8EAS0</accession>
<dbReference type="AlphaFoldDB" id="A0A2P8EAS0"/>
<evidence type="ECO:0000313" key="1">
    <source>
        <dbReference type="EMBL" id="PSL06537.1"/>
    </source>
</evidence>
<evidence type="ECO:0000313" key="2">
    <source>
        <dbReference type="Proteomes" id="UP000240708"/>
    </source>
</evidence>
<protein>
    <submittedName>
        <fullName evidence="1">Uncharacterized protein</fullName>
    </submittedName>
</protein>
<proteinExistence type="predicted"/>
<name>A0A2P8EAS0_9BACT</name>
<sequence>MNGKFQINGADAYTLYGVLFLEGTLKELIRLPRRKEGYARNWPDENGTERDLSVNAFESRELTLPLLLIGSSRTDFNNKMAALENILTDDEIILDSIDLNRRFKLLYRQMNEITDLQYHPSGDCFAVFSLEMYDDYPTEKFDIV</sequence>
<organism evidence="1 2">
    <name type="scientific">Cecembia rubra</name>
    <dbReference type="NCBI Taxonomy" id="1485585"/>
    <lineage>
        <taxon>Bacteria</taxon>
        <taxon>Pseudomonadati</taxon>
        <taxon>Bacteroidota</taxon>
        <taxon>Cytophagia</taxon>
        <taxon>Cytophagales</taxon>
        <taxon>Cyclobacteriaceae</taxon>
        <taxon>Cecembia</taxon>
    </lineage>
</organism>
<reference evidence="1 2" key="1">
    <citation type="submission" date="2018-03" db="EMBL/GenBank/DDBJ databases">
        <title>Genomic Encyclopedia of Archaeal and Bacterial Type Strains, Phase II (KMG-II): from individual species to whole genera.</title>
        <authorList>
            <person name="Goeker M."/>
        </authorList>
    </citation>
    <scope>NUCLEOTIDE SEQUENCE [LARGE SCALE GENOMIC DNA]</scope>
    <source>
        <strain evidence="1 2">DSM 28057</strain>
    </source>
</reference>
<dbReference type="RefSeq" id="WP_106566457.1">
    <property type="nucleotide sequence ID" value="NZ_PYGF01000002.1"/>
</dbReference>